<dbReference type="InterPro" id="IPR003838">
    <property type="entry name" value="ABC3_permease_C"/>
</dbReference>
<reference evidence="9" key="2">
    <citation type="submission" date="2021-04" db="EMBL/GenBank/DDBJ databases">
        <authorList>
            <person name="Gilroy R."/>
        </authorList>
    </citation>
    <scope>NUCLEOTIDE SEQUENCE</scope>
    <source>
        <strain evidence="9">Gambia16-554</strain>
    </source>
</reference>
<feature type="transmembrane region" description="Helical" evidence="6">
    <location>
        <begin position="21"/>
        <end position="41"/>
    </location>
</feature>
<proteinExistence type="predicted"/>
<dbReference type="GO" id="GO:0005886">
    <property type="term" value="C:plasma membrane"/>
    <property type="evidence" value="ECO:0007669"/>
    <property type="project" value="UniProtKB-SubCell"/>
</dbReference>
<dbReference type="AlphaFoldDB" id="A0A9D2GRG8"/>
<evidence type="ECO:0000256" key="1">
    <source>
        <dbReference type="ARBA" id="ARBA00004651"/>
    </source>
</evidence>
<comment type="caution">
    <text evidence="9">The sequence shown here is derived from an EMBL/GenBank/DDBJ whole genome shotgun (WGS) entry which is preliminary data.</text>
</comment>
<evidence type="ECO:0000259" key="7">
    <source>
        <dbReference type="Pfam" id="PF02687"/>
    </source>
</evidence>
<evidence type="ECO:0000256" key="4">
    <source>
        <dbReference type="ARBA" id="ARBA00022989"/>
    </source>
</evidence>
<dbReference type="InterPro" id="IPR050250">
    <property type="entry name" value="Macrolide_Exporter_MacB"/>
</dbReference>
<feature type="transmembrane region" description="Helical" evidence="6">
    <location>
        <begin position="402"/>
        <end position="423"/>
    </location>
</feature>
<dbReference type="PANTHER" id="PTHR30572:SF18">
    <property type="entry name" value="ABC-TYPE MACROLIDE FAMILY EXPORT SYSTEM PERMEASE COMPONENT 2"/>
    <property type="match status" value="1"/>
</dbReference>
<evidence type="ECO:0000313" key="10">
    <source>
        <dbReference type="Proteomes" id="UP000824115"/>
    </source>
</evidence>
<organism evidence="9 10">
    <name type="scientific">Candidatus Coprenecus stercoravium</name>
    <dbReference type="NCBI Taxonomy" id="2840735"/>
    <lineage>
        <taxon>Bacteria</taxon>
        <taxon>Pseudomonadati</taxon>
        <taxon>Bacteroidota</taxon>
        <taxon>Bacteroidia</taxon>
        <taxon>Bacteroidales</taxon>
        <taxon>Rikenellaceae</taxon>
        <taxon>Rikenellaceae incertae sedis</taxon>
        <taxon>Candidatus Coprenecus</taxon>
    </lineage>
</organism>
<dbReference type="GO" id="GO:0022857">
    <property type="term" value="F:transmembrane transporter activity"/>
    <property type="evidence" value="ECO:0007669"/>
    <property type="project" value="TreeGrafter"/>
</dbReference>
<dbReference type="Pfam" id="PF12704">
    <property type="entry name" value="MacB_PCD"/>
    <property type="match status" value="1"/>
</dbReference>
<feature type="transmembrane region" description="Helical" evidence="6">
    <location>
        <begin position="344"/>
        <end position="362"/>
    </location>
</feature>
<keyword evidence="3 6" id="KW-0812">Transmembrane</keyword>
<evidence type="ECO:0000256" key="2">
    <source>
        <dbReference type="ARBA" id="ARBA00022475"/>
    </source>
</evidence>
<gene>
    <name evidence="9" type="ORF">IAC04_07055</name>
</gene>
<feature type="transmembrane region" description="Helical" evidence="6">
    <location>
        <begin position="288"/>
        <end position="309"/>
    </location>
</feature>
<keyword evidence="2" id="KW-1003">Cell membrane</keyword>
<evidence type="ECO:0000313" key="9">
    <source>
        <dbReference type="EMBL" id="HIZ86233.1"/>
    </source>
</evidence>
<feature type="domain" description="MacB-like periplasmic core" evidence="8">
    <location>
        <begin position="23"/>
        <end position="234"/>
    </location>
</feature>
<feature type="domain" description="ABC3 transporter permease C-terminal" evidence="7">
    <location>
        <begin position="294"/>
        <end position="429"/>
    </location>
</feature>
<name>A0A9D2GRG8_9BACT</name>
<keyword evidence="5 6" id="KW-0472">Membrane</keyword>
<dbReference type="PANTHER" id="PTHR30572">
    <property type="entry name" value="MEMBRANE COMPONENT OF TRANSPORTER-RELATED"/>
    <property type="match status" value="1"/>
</dbReference>
<dbReference type="Proteomes" id="UP000824115">
    <property type="component" value="Unassembled WGS sequence"/>
</dbReference>
<sequence>MKLGMYIRESWYSLRKDRVYSAVYIIGTGLSLALVMAWLTVQSMHFDNSYPEVNRDRMLVIPALLEANVGENWNSSSMSSWKFVERFVDVPTEGMETVTAFAFSSGTASNDRGESMTAVAEWVDDEFWHVFELDFTGGRAFSISNMNQAAPEAVVSESVAKWLFGHADVVGENLYFDGTEYSISGVVRDAPVTASFAFSQIWLPDLDRGDRDASVRSWLGRDSWLGEYVAVVLAEDRSCFSDIRKAIGDRLERYNNSDGVEYTLELYKGILTVKESAFMWSGMTSASYTWLGIGIMIFILLVPMINLSGMVGSRMETRMSEFGVRKSFGAWRGDILGQVVGENLVMTVLGGLLGLLLSWLLLSVFPEQFNSIIPAENMAMTFADDVIEASVFSVRDFFKLKLYVLLLLVVLALNLISAILPAVKVIRRPITDSLNAIK</sequence>
<dbReference type="Pfam" id="PF02687">
    <property type="entry name" value="FtsX"/>
    <property type="match status" value="1"/>
</dbReference>
<evidence type="ECO:0000259" key="8">
    <source>
        <dbReference type="Pfam" id="PF12704"/>
    </source>
</evidence>
<evidence type="ECO:0000256" key="3">
    <source>
        <dbReference type="ARBA" id="ARBA00022692"/>
    </source>
</evidence>
<dbReference type="InterPro" id="IPR025857">
    <property type="entry name" value="MacB_PCD"/>
</dbReference>
<dbReference type="EMBL" id="DXAW01000118">
    <property type="protein sequence ID" value="HIZ86233.1"/>
    <property type="molecule type" value="Genomic_DNA"/>
</dbReference>
<accession>A0A9D2GRG8</accession>
<evidence type="ECO:0000256" key="5">
    <source>
        <dbReference type="ARBA" id="ARBA00023136"/>
    </source>
</evidence>
<reference evidence="9" key="1">
    <citation type="journal article" date="2021" name="PeerJ">
        <title>Extensive microbial diversity within the chicken gut microbiome revealed by metagenomics and culture.</title>
        <authorList>
            <person name="Gilroy R."/>
            <person name="Ravi A."/>
            <person name="Getino M."/>
            <person name="Pursley I."/>
            <person name="Horton D.L."/>
            <person name="Alikhan N.F."/>
            <person name="Baker D."/>
            <person name="Gharbi K."/>
            <person name="Hall N."/>
            <person name="Watson M."/>
            <person name="Adriaenssens E.M."/>
            <person name="Foster-Nyarko E."/>
            <person name="Jarju S."/>
            <person name="Secka A."/>
            <person name="Antonio M."/>
            <person name="Oren A."/>
            <person name="Chaudhuri R.R."/>
            <person name="La Ragione R."/>
            <person name="Hildebrand F."/>
            <person name="Pallen M.J."/>
        </authorList>
    </citation>
    <scope>NUCLEOTIDE SEQUENCE</scope>
    <source>
        <strain evidence="9">Gambia16-554</strain>
    </source>
</reference>
<protein>
    <submittedName>
        <fullName evidence="9">ABC transporter permease</fullName>
    </submittedName>
</protein>
<evidence type="ECO:0000256" key="6">
    <source>
        <dbReference type="SAM" id="Phobius"/>
    </source>
</evidence>
<comment type="subcellular location">
    <subcellularLocation>
        <location evidence="1">Cell membrane</location>
        <topology evidence="1">Multi-pass membrane protein</topology>
    </subcellularLocation>
</comment>
<keyword evidence="4 6" id="KW-1133">Transmembrane helix</keyword>